<accession>K9EX38</accession>
<evidence type="ECO:0000256" key="4">
    <source>
        <dbReference type="ARBA" id="ARBA00022840"/>
    </source>
</evidence>
<evidence type="ECO:0008006" key="12">
    <source>
        <dbReference type="Google" id="ProtNLM"/>
    </source>
</evidence>
<dbReference type="PROSITE" id="PS50929">
    <property type="entry name" value="ABC_TM1F"/>
    <property type="match status" value="1"/>
</dbReference>
<dbReference type="AlphaFoldDB" id="K9EX38"/>
<dbReference type="PATRIC" id="fig|883066.3.peg.331"/>
<keyword evidence="11" id="KW-1185">Reference proteome</keyword>
<name>K9EX38_9ACTO</name>
<dbReference type="EMBL" id="AGWL01000002">
    <property type="protein sequence ID" value="EKU95532.1"/>
    <property type="molecule type" value="Genomic_DNA"/>
</dbReference>
<evidence type="ECO:0000259" key="9">
    <source>
        <dbReference type="PROSITE" id="PS50929"/>
    </source>
</evidence>
<dbReference type="InterPro" id="IPR003439">
    <property type="entry name" value="ABC_transporter-like_ATP-bd"/>
</dbReference>
<feature type="transmembrane region" description="Helical" evidence="7">
    <location>
        <begin position="37"/>
        <end position="56"/>
    </location>
</feature>
<feature type="transmembrane region" description="Helical" evidence="7">
    <location>
        <begin position="167"/>
        <end position="189"/>
    </location>
</feature>
<dbReference type="InterPro" id="IPR039421">
    <property type="entry name" value="Type_1_exporter"/>
</dbReference>
<keyword evidence="4" id="KW-0067">ATP-binding</keyword>
<dbReference type="InterPro" id="IPR036640">
    <property type="entry name" value="ABC1_TM_sf"/>
</dbReference>
<evidence type="ECO:0000259" key="8">
    <source>
        <dbReference type="PROSITE" id="PS50893"/>
    </source>
</evidence>
<dbReference type="Gene3D" id="3.40.50.300">
    <property type="entry name" value="P-loop containing nucleotide triphosphate hydrolases"/>
    <property type="match status" value="1"/>
</dbReference>
<dbReference type="InterPro" id="IPR027417">
    <property type="entry name" value="P-loop_NTPase"/>
</dbReference>
<evidence type="ECO:0000256" key="5">
    <source>
        <dbReference type="ARBA" id="ARBA00022989"/>
    </source>
</evidence>
<sequence length="602" mass="63237">MNKTQETQPTTNGILRWLASITRPVLAPLAISTIFRALHLLSDIAMFALAAYAVVASVSGGGARWGLLGIVIVLALCKALFRYLEQFTGHYVAFRSLEILRTYVFSRLWPKAPAIVASQKSGEVLTSLTDDVDRIEVVYAHTVAPMITAYVLTPIVGLGLALGSGHFVALVPALVCLAFSLFAVPYLGFGASLRGTDRTLAVRRELSQHMTDSLYGMDEVLAFGHAAARAEQADRIGAQISRTSAVARGWAGARSGINATLTVVAVAATIMCFPGDSATTAALALAVFRLFVLPRSIEAATASVDASLAAARRLYDIANSPMQVADGQVTATFDSAPEVEIDGVSYRYPRQNDRGSGAEAVATQSASAGARGRAAAAIAAAPAVVEASLRVPAGGRAVILGRSGSGKSTLLHLVHRYADPDSGQIRIGGAPITQMTLESLRATVVQVSQKNQLIAGSIADNLRLGAPGASEEELWAALDVAKLAGEVREMPQQLATKVGGQPAHGRPSGYALSGGQTARLSLARALLMRPKVLLLDEFAANLNIELEAEIRAALARALPDVTILEVSHRVEAANGADVVAVMDRGHLIILTLTSADELTRVF</sequence>
<dbReference type="SUPFAM" id="SSF52540">
    <property type="entry name" value="P-loop containing nucleoside triphosphate hydrolases"/>
    <property type="match status" value="1"/>
</dbReference>
<feature type="transmembrane region" description="Helical" evidence="7">
    <location>
        <begin position="62"/>
        <end position="81"/>
    </location>
</feature>
<gene>
    <name evidence="10" type="ORF">HMPREF9233_00319</name>
</gene>
<keyword evidence="3" id="KW-0547">Nucleotide-binding</keyword>
<keyword evidence="5 7" id="KW-1133">Transmembrane helix</keyword>
<dbReference type="InterPro" id="IPR011527">
    <property type="entry name" value="ABC1_TM_dom"/>
</dbReference>
<dbReference type="STRING" id="202789.GCA_001457435_00397"/>
<evidence type="ECO:0000313" key="11">
    <source>
        <dbReference type="Proteomes" id="UP000009888"/>
    </source>
</evidence>
<dbReference type="PANTHER" id="PTHR43394">
    <property type="entry name" value="ATP-DEPENDENT PERMEASE MDL1, MITOCHONDRIAL"/>
    <property type="match status" value="1"/>
</dbReference>
<dbReference type="HOGENOM" id="CLU_000604_84_9_11"/>
<dbReference type="GO" id="GO:0015421">
    <property type="term" value="F:ABC-type oligopeptide transporter activity"/>
    <property type="evidence" value="ECO:0007669"/>
    <property type="project" value="TreeGrafter"/>
</dbReference>
<comment type="subcellular location">
    <subcellularLocation>
        <location evidence="1">Cell membrane</location>
        <topology evidence="1">Multi-pass membrane protein</topology>
    </subcellularLocation>
</comment>
<proteinExistence type="predicted"/>
<dbReference type="SUPFAM" id="SSF90123">
    <property type="entry name" value="ABC transporter transmembrane region"/>
    <property type="match status" value="1"/>
</dbReference>
<dbReference type="InterPro" id="IPR003593">
    <property type="entry name" value="AAA+_ATPase"/>
</dbReference>
<dbReference type="PANTHER" id="PTHR43394:SF1">
    <property type="entry name" value="ATP-BINDING CASSETTE SUB-FAMILY B MEMBER 10, MITOCHONDRIAL"/>
    <property type="match status" value="1"/>
</dbReference>
<evidence type="ECO:0000256" key="7">
    <source>
        <dbReference type="SAM" id="Phobius"/>
    </source>
</evidence>
<dbReference type="Gene3D" id="1.20.1560.10">
    <property type="entry name" value="ABC transporter type 1, transmembrane domain"/>
    <property type="match status" value="1"/>
</dbReference>
<evidence type="ECO:0000313" key="10">
    <source>
        <dbReference type="EMBL" id="EKU95532.1"/>
    </source>
</evidence>
<keyword evidence="2 7" id="KW-0812">Transmembrane</keyword>
<dbReference type="PROSITE" id="PS50893">
    <property type="entry name" value="ABC_TRANSPORTER_2"/>
    <property type="match status" value="1"/>
</dbReference>
<keyword evidence="6 7" id="KW-0472">Membrane</keyword>
<evidence type="ECO:0000256" key="6">
    <source>
        <dbReference type="ARBA" id="ARBA00023136"/>
    </source>
</evidence>
<organism evidence="10 11">
    <name type="scientific">Actinobaculum massiliense ACS-171-V-Col2</name>
    <dbReference type="NCBI Taxonomy" id="883066"/>
    <lineage>
        <taxon>Bacteria</taxon>
        <taxon>Bacillati</taxon>
        <taxon>Actinomycetota</taxon>
        <taxon>Actinomycetes</taxon>
        <taxon>Actinomycetales</taxon>
        <taxon>Actinomycetaceae</taxon>
        <taxon>Actinobaculum</taxon>
    </lineage>
</organism>
<dbReference type="SMART" id="SM00382">
    <property type="entry name" value="AAA"/>
    <property type="match status" value="1"/>
</dbReference>
<reference evidence="10 11" key="1">
    <citation type="submission" date="2012-09" db="EMBL/GenBank/DDBJ databases">
        <title>The Genome Sequence of Actinobaculum massiliae ACS-171-V-COL2.</title>
        <authorList>
            <consortium name="The Broad Institute Genome Sequencing Platform"/>
            <person name="Earl A."/>
            <person name="Ward D."/>
            <person name="Feldgarden M."/>
            <person name="Gevers D."/>
            <person name="Saerens B."/>
            <person name="Vaneechoutte M."/>
            <person name="Walker B."/>
            <person name="Young S.K."/>
            <person name="Zeng Q."/>
            <person name="Gargeya S."/>
            <person name="Fitzgerald M."/>
            <person name="Haas B."/>
            <person name="Abouelleil A."/>
            <person name="Alvarado L."/>
            <person name="Arachchi H.M."/>
            <person name="Berlin A."/>
            <person name="Chapman S.B."/>
            <person name="Goldberg J."/>
            <person name="Griggs A."/>
            <person name="Gujja S."/>
            <person name="Hansen M."/>
            <person name="Howarth C."/>
            <person name="Imamovic A."/>
            <person name="Larimer J."/>
            <person name="McCowen C."/>
            <person name="Montmayeur A."/>
            <person name="Murphy C."/>
            <person name="Neiman D."/>
            <person name="Pearson M."/>
            <person name="Priest M."/>
            <person name="Roberts A."/>
            <person name="Saif S."/>
            <person name="Shea T."/>
            <person name="Sisk P."/>
            <person name="Sykes S."/>
            <person name="Wortman J."/>
            <person name="Nusbaum C."/>
            <person name="Birren B."/>
        </authorList>
    </citation>
    <scope>NUCLEOTIDE SEQUENCE [LARGE SCALE GENOMIC DNA]</scope>
    <source>
        <strain evidence="11">ACS-171-V-Col2</strain>
    </source>
</reference>
<comment type="caution">
    <text evidence="10">The sequence shown here is derived from an EMBL/GenBank/DDBJ whole genome shotgun (WGS) entry which is preliminary data.</text>
</comment>
<evidence type="ECO:0000256" key="2">
    <source>
        <dbReference type="ARBA" id="ARBA00022692"/>
    </source>
</evidence>
<evidence type="ECO:0000256" key="3">
    <source>
        <dbReference type="ARBA" id="ARBA00022741"/>
    </source>
</evidence>
<dbReference type="Proteomes" id="UP000009888">
    <property type="component" value="Unassembled WGS sequence"/>
</dbReference>
<dbReference type="Pfam" id="PF00664">
    <property type="entry name" value="ABC_membrane"/>
    <property type="match status" value="1"/>
</dbReference>
<feature type="domain" description="ABC transporter" evidence="8">
    <location>
        <begin position="361"/>
        <end position="602"/>
    </location>
</feature>
<feature type="domain" description="ABC transmembrane type-1" evidence="9">
    <location>
        <begin position="30"/>
        <end position="270"/>
    </location>
</feature>
<dbReference type="RefSeq" id="WP_007000537.1">
    <property type="nucleotide sequence ID" value="NZ_JH992955.1"/>
</dbReference>
<dbReference type="Pfam" id="PF00005">
    <property type="entry name" value="ABC_tran"/>
    <property type="match status" value="1"/>
</dbReference>
<protein>
    <recommendedName>
        <fullName evidence="12">Thiol reductant ABC exporter, CydC subunit</fullName>
    </recommendedName>
</protein>
<feature type="transmembrane region" description="Helical" evidence="7">
    <location>
        <begin position="137"/>
        <end position="161"/>
    </location>
</feature>
<dbReference type="GO" id="GO:0016887">
    <property type="term" value="F:ATP hydrolysis activity"/>
    <property type="evidence" value="ECO:0007669"/>
    <property type="project" value="InterPro"/>
</dbReference>
<dbReference type="GO" id="GO:0005524">
    <property type="term" value="F:ATP binding"/>
    <property type="evidence" value="ECO:0007669"/>
    <property type="project" value="UniProtKB-KW"/>
</dbReference>
<dbReference type="eggNOG" id="COG1132">
    <property type="taxonomic scope" value="Bacteria"/>
</dbReference>
<evidence type="ECO:0000256" key="1">
    <source>
        <dbReference type="ARBA" id="ARBA00004651"/>
    </source>
</evidence>
<dbReference type="GO" id="GO:0005886">
    <property type="term" value="C:plasma membrane"/>
    <property type="evidence" value="ECO:0007669"/>
    <property type="project" value="UniProtKB-SubCell"/>
</dbReference>